<evidence type="ECO:0000313" key="4">
    <source>
        <dbReference type="WBParaSite" id="ACOC_0001015501-mRNA-1"/>
    </source>
</evidence>
<dbReference type="PROSITE" id="PS50141">
    <property type="entry name" value="A_DEAMIN_EDITASE"/>
    <property type="match status" value="1"/>
</dbReference>
<dbReference type="GO" id="GO:0006382">
    <property type="term" value="P:adenosine to inosine editing"/>
    <property type="evidence" value="ECO:0007669"/>
    <property type="project" value="TreeGrafter"/>
</dbReference>
<dbReference type="GO" id="GO:0006396">
    <property type="term" value="P:RNA processing"/>
    <property type="evidence" value="ECO:0007669"/>
    <property type="project" value="InterPro"/>
</dbReference>
<dbReference type="EMBL" id="UYYA01004419">
    <property type="protein sequence ID" value="VDM61741.1"/>
    <property type="molecule type" value="Genomic_DNA"/>
</dbReference>
<dbReference type="GO" id="GO:0005730">
    <property type="term" value="C:nucleolus"/>
    <property type="evidence" value="ECO:0007669"/>
    <property type="project" value="TreeGrafter"/>
</dbReference>
<name>A0A0R3PVS1_ANGCS</name>
<dbReference type="PANTHER" id="PTHR10910:SF62">
    <property type="entry name" value="AT07585P-RELATED"/>
    <property type="match status" value="1"/>
</dbReference>
<proteinExistence type="predicted"/>
<dbReference type="STRING" id="334426.A0A0R3PVS1"/>
<dbReference type="Pfam" id="PF02137">
    <property type="entry name" value="A_deamin"/>
    <property type="match status" value="1"/>
</dbReference>
<evidence type="ECO:0000313" key="3">
    <source>
        <dbReference type="Proteomes" id="UP000267027"/>
    </source>
</evidence>
<dbReference type="GO" id="GO:0003725">
    <property type="term" value="F:double-stranded RNA binding"/>
    <property type="evidence" value="ECO:0007669"/>
    <property type="project" value="TreeGrafter"/>
</dbReference>
<dbReference type="SMART" id="SM00552">
    <property type="entry name" value="ADEAMc"/>
    <property type="match status" value="1"/>
</dbReference>
<dbReference type="GO" id="GO:0008251">
    <property type="term" value="F:tRNA-specific adenosine deaminase activity"/>
    <property type="evidence" value="ECO:0007669"/>
    <property type="project" value="TreeGrafter"/>
</dbReference>
<dbReference type="InterPro" id="IPR002466">
    <property type="entry name" value="A_deamin"/>
</dbReference>
<reference evidence="2 3" key="2">
    <citation type="submission" date="2018-11" db="EMBL/GenBank/DDBJ databases">
        <authorList>
            <consortium name="Pathogen Informatics"/>
        </authorList>
    </citation>
    <scope>NUCLEOTIDE SEQUENCE [LARGE SCALE GENOMIC DNA]</scope>
    <source>
        <strain evidence="2 3">Costa Rica</strain>
    </source>
</reference>
<dbReference type="Proteomes" id="UP000267027">
    <property type="component" value="Unassembled WGS sequence"/>
</dbReference>
<evidence type="ECO:0000313" key="2">
    <source>
        <dbReference type="EMBL" id="VDM61741.1"/>
    </source>
</evidence>
<organism evidence="4">
    <name type="scientific">Angiostrongylus costaricensis</name>
    <name type="common">Nematode worm</name>
    <dbReference type="NCBI Taxonomy" id="334426"/>
    <lineage>
        <taxon>Eukaryota</taxon>
        <taxon>Metazoa</taxon>
        <taxon>Ecdysozoa</taxon>
        <taxon>Nematoda</taxon>
        <taxon>Chromadorea</taxon>
        <taxon>Rhabditida</taxon>
        <taxon>Rhabditina</taxon>
        <taxon>Rhabditomorpha</taxon>
        <taxon>Strongyloidea</taxon>
        <taxon>Metastrongylidae</taxon>
        <taxon>Angiostrongylus</taxon>
    </lineage>
</organism>
<dbReference type="AlphaFoldDB" id="A0A0R3PVS1"/>
<evidence type="ECO:0000259" key="1">
    <source>
        <dbReference type="PROSITE" id="PS50141"/>
    </source>
</evidence>
<accession>A0A0R3PVS1</accession>
<dbReference type="OrthoDB" id="10268011at2759"/>
<dbReference type="OMA" id="NACIKRW"/>
<keyword evidence="3" id="KW-1185">Reference proteome</keyword>
<dbReference type="GO" id="GO:0003726">
    <property type="term" value="F:double-stranded RNA adenosine deaminase activity"/>
    <property type="evidence" value="ECO:0007669"/>
    <property type="project" value="TreeGrafter"/>
</dbReference>
<gene>
    <name evidence="2" type="ORF">ACOC_LOCUS10156</name>
</gene>
<dbReference type="WBParaSite" id="ACOC_0001015501-mRNA-1">
    <property type="protein sequence ID" value="ACOC_0001015501-mRNA-1"/>
    <property type="gene ID" value="ACOC_0001015501"/>
</dbReference>
<dbReference type="GO" id="GO:0005737">
    <property type="term" value="C:cytoplasm"/>
    <property type="evidence" value="ECO:0007669"/>
    <property type="project" value="TreeGrafter"/>
</dbReference>
<dbReference type="PANTHER" id="PTHR10910">
    <property type="entry name" value="EUKARYOTE SPECIFIC DSRNA BINDING PROTEIN"/>
    <property type="match status" value="1"/>
</dbReference>
<reference evidence="4" key="1">
    <citation type="submission" date="2017-02" db="UniProtKB">
        <authorList>
            <consortium name="WormBaseParasite"/>
        </authorList>
    </citation>
    <scope>IDENTIFICATION</scope>
</reference>
<feature type="domain" description="A to I editase" evidence="1">
    <location>
        <begin position="21"/>
        <end position="254"/>
    </location>
</feature>
<sequence>MISSIFLVTRSDRRSTAQIVSLATGNKSLRGDMLSLHGCSVNDCHAEIIARRGLLRFLYAQVLLYTRDASKSIFLKNTNTALRKGLSFHMFISAAPCGDARAYNLNGGSHEKNEADTNSLLRYKLENGMGTVLGRMPETLAPQTLDGIVGGERLRTMSCSDKMMRWNVLGVQGTLLSLFVDPIYLSSVTISEKVDKNRLERALYRRLDGFVPSAPFHVSKPYIGQCQCDPSRDTSHGSPISVNWNFADDNIEVLLNHSSMFLYVS</sequence>
<protein>
    <submittedName>
        <fullName evidence="4">A to I editase domain-containing protein</fullName>
    </submittedName>
</protein>